<feature type="compositionally biased region" description="Polar residues" evidence="1">
    <location>
        <begin position="52"/>
        <end position="62"/>
    </location>
</feature>
<dbReference type="OrthoDB" id="2534759at2759"/>
<dbReference type="Proteomes" id="UP000567179">
    <property type="component" value="Unassembled WGS sequence"/>
</dbReference>
<gene>
    <name evidence="2" type="ORF">D9619_008770</name>
</gene>
<dbReference type="AlphaFoldDB" id="A0A8H5BC32"/>
<comment type="caution">
    <text evidence="2">The sequence shown here is derived from an EMBL/GenBank/DDBJ whole genome shotgun (WGS) entry which is preliminary data.</text>
</comment>
<feature type="region of interest" description="Disordered" evidence="1">
    <location>
        <begin position="292"/>
        <end position="325"/>
    </location>
</feature>
<feature type="region of interest" description="Disordered" evidence="1">
    <location>
        <begin position="653"/>
        <end position="683"/>
    </location>
</feature>
<dbReference type="PANTHER" id="PTHR38702">
    <property type="entry name" value="CALPONIN-HOMOLOGY (CH) DOMAIN-CONTAINING PROTEIN"/>
    <property type="match status" value="1"/>
</dbReference>
<feature type="region of interest" description="Disordered" evidence="1">
    <location>
        <begin position="1"/>
        <end position="68"/>
    </location>
</feature>
<name>A0A8H5BC32_9AGAR</name>
<dbReference type="PANTHER" id="PTHR38702:SF1">
    <property type="entry name" value="CALPONIN-HOMOLOGY (CH) DOMAIN-CONTAINING PROTEIN"/>
    <property type="match status" value="1"/>
</dbReference>
<feature type="compositionally biased region" description="Polar residues" evidence="1">
    <location>
        <begin position="660"/>
        <end position="681"/>
    </location>
</feature>
<keyword evidence="3" id="KW-1185">Reference proteome</keyword>
<evidence type="ECO:0000313" key="3">
    <source>
        <dbReference type="Proteomes" id="UP000567179"/>
    </source>
</evidence>
<evidence type="ECO:0000313" key="2">
    <source>
        <dbReference type="EMBL" id="KAF5319462.1"/>
    </source>
</evidence>
<accession>A0A8H5BC32</accession>
<proteinExistence type="predicted"/>
<organism evidence="2 3">
    <name type="scientific">Psilocybe cf. subviscida</name>
    <dbReference type="NCBI Taxonomy" id="2480587"/>
    <lineage>
        <taxon>Eukaryota</taxon>
        <taxon>Fungi</taxon>
        <taxon>Dikarya</taxon>
        <taxon>Basidiomycota</taxon>
        <taxon>Agaricomycotina</taxon>
        <taxon>Agaricomycetes</taxon>
        <taxon>Agaricomycetidae</taxon>
        <taxon>Agaricales</taxon>
        <taxon>Agaricineae</taxon>
        <taxon>Strophariaceae</taxon>
        <taxon>Psilocybe</taxon>
    </lineage>
</organism>
<dbReference type="EMBL" id="JAACJJ010000029">
    <property type="protein sequence ID" value="KAF5319462.1"/>
    <property type="molecule type" value="Genomic_DNA"/>
</dbReference>
<protein>
    <submittedName>
        <fullName evidence="2">Uncharacterized protein</fullName>
    </submittedName>
</protein>
<sequence>MTSDSSNSPMLLTPESTGTSGMTSITDLSPPSSPNTLAVKKARRQTAFYPNMNASNKQQKPFSRSAAKRESVMALGSIEHLQHYFTKTGLSAKKNPLNKPHHGLVPAIGGLHIPTSPPSANDPKDFVMPPSPAVPNPPSRPQFSPHVKTHEVDPESLLPGVIEDLISVSQAWCLDGNPESEHFDVLEVLKTTTRAVRSTRNYLLSLPDESTGTIRAQFRPRILAPAPVKLRQSQSGTNLAAAAAAAASAPVPHQPDPLVLIRRAALEVLTILRQLEESCRLPLDDDAYDAGSDGGGAHAATSDTDSSQQQYYPDPRNGGFDPDASMSFSLVQVQGRDESVPVWEDEEEDVFAIEAEEAKEKRDGWDERLVLGSGWLYKQDVTLDGLKKERDVVAGYLDIVDEVLFESKKGQGRGWERVKNEREVRAVSRATKIRRVSSGDAVERSLSDRDFRRRASSDMISFMRGMSLSEEPDSILEIQEEDEEENAEDEFEEGELPDWAKRRMFEHNKLGRAHAFFVYFLPADLRAHLAPLPSDHLSPEVNSASGSRTAFLSSLTSGQLLCAAYNTCVRKSKKPWGFVSKDGVHDIIALEAAAAAEAKAAEQGGEGSATKEASGKKGWTFRRTDNLRLWAGALKLRYMMPIQLPSQIIPSSSAPRQVLPTGNSSQSNTPLQGSTPLSSPSRPVFTALPAIRNSGREPSILFDAQVVAKQGAGWEDMLEEPAFERLNDLSLLSFPPTSFVTFEPNHNSNAAMSVTTTTLEYREIHAITIDRYDKQCRASARILHVDGRFQGLFIAIPDLRKQFAVNITSGLDICGDLFYNEAEDLEEVSKFNIFYNIGQSVHGEGAVVIQFFSDGMVNGYYAQFVGRLNKGADHESNELVDGEMGDISASWTDLIIGTTSATVTKRGDINQLTIKMPPIGRQVSFAVPKNAPQGDISMVGTLSFKSLKHLNHGAVNIVDYNAQRIAFYDFNDIHNQIAYFTPHKTAIPEDSDDEEEEPLIPFDATFTRATWTEVELV</sequence>
<feature type="compositionally biased region" description="Polar residues" evidence="1">
    <location>
        <begin position="1"/>
        <end position="36"/>
    </location>
</feature>
<evidence type="ECO:0000256" key="1">
    <source>
        <dbReference type="SAM" id="MobiDB-lite"/>
    </source>
</evidence>
<reference evidence="2 3" key="1">
    <citation type="journal article" date="2020" name="ISME J.">
        <title>Uncovering the hidden diversity of litter-decomposition mechanisms in mushroom-forming fungi.</title>
        <authorList>
            <person name="Floudas D."/>
            <person name="Bentzer J."/>
            <person name="Ahren D."/>
            <person name="Johansson T."/>
            <person name="Persson P."/>
            <person name="Tunlid A."/>
        </authorList>
    </citation>
    <scope>NUCLEOTIDE SEQUENCE [LARGE SCALE GENOMIC DNA]</scope>
    <source>
        <strain evidence="2 3">CBS 101986</strain>
    </source>
</reference>